<name>A0A517U5Z4_9BACT</name>
<dbReference type="Proteomes" id="UP000317909">
    <property type="component" value="Chromosome"/>
</dbReference>
<dbReference type="RefSeq" id="WP_145435777.1">
    <property type="nucleotide sequence ID" value="NZ_CP036339.1"/>
</dbReference>
<proteinExistence type="predicted"/>
<sequence length="164" mass="18209">MSKRPLCQFPEPWFNHIFIAGERIKVGACVELRRYPENRQWWRLYNATLGAMTAGLIVIPKDDETEVEEGEDVLVRQCFGHVYIKALLKKGERVQSGVYERGHTVGGTDLISGGNGTVIPASRFTAAKMIVGNACETVDLTDAEEDRLILIRTQLYLGDVAVAG</sequence>
<dbReference type="AlphaFoldDB" id="A0A517U5Z4"/>
<accession>A0A517U5Z4</accession>
<protein>
    <submittedName>
        <fullName evidence="1">Uncharacterized protein</fullName>
    </submittedName>
</protein>
<evidence type="ECO:0000313" key="1">
    <source>
        <dbReference type="EMBL" id="QDT76023.1"/>
    </source>
</evidence>
<gene>
    <name evidence="1" type="ORF">I41_52680</name>
</gene>
<reference evidence="1 2" key="1">
    <citation type="submission" date="2019-02" db="EMBL/GenBank/DDBJ databases">
        <title>Deep-cultivation of Planctomycetes and their phenomic and genomic characterization uncovers novel biology.</title>
        <authorList>
            <person name="Wiegand S."/>
            <person name="Jogler M."/>
            <person name="Boedeker C."/>
            <person name="Pinto D."/>
            <person name="Vollmers J."/>
            <person name="Rivas-Marin E."/>
            <person name="Kohn T."/>
            <person name="Peeters S.H."/>
            <person name="Heuer A."/>
            <person name="Rast P."/>
            <person name="Oberbeckmann S."/>
            <person name="Bunk B."/>
            <person name="Jeske O."/>
            <person name="Meyerdierks A."/>
            <person name="Storesund J.E."/>
            <person name="Kallscheuer N."/>
            <person name="Luecker S."/>
            <person name="Lage O.M."/>
            <person name="Pohl T."/>
            <person name="Merkel B.J."/>
            <person name="Hornburger P."/>
            <person name="Mueller R.-W."/>
            <person name="Bruemmer F."/>
            <person name="Labrenz M."/>
            <person name="Spormann A.M."/>
            <person name="Op den Camp H."/>
            <person name="Overmann J."/>
            <person name="Amann R."/>
            <person name="Jetten M.S.M."/>
            <person name="Mascher T."/>
            <person name="Medema M.H."/>
            <person name="Devos D.P."/>
            <person name="Kaster A.-K."/>
            <person name="Ovreas L."/>
            <person name="Rohde M."/>
            <person name="Galperin M.Y."/>
            <person name="Jogler C."/>
        </authorList>
    </citation>
    <scope>NUCLEOTIDE SEQUENCE [LARGE SCALE GENOMIC DNA]</scope>
    <source>
        <strain evidence="1 2">I41</strain>
    </source>
</reference>
<evidence type="ECO:0000313" key="2">
    <source>
        <dbReference type="Proteomes" id="UP000317909"/>
    </source>
</evidence>
<dbReference type="EMBL" id="CP036339">
    <property type="protein sequence ID" value="QDT76023.1"/>
    <property type="molecule type" value="Genomic_DNA"/>
</dbReference>
<organism evidence="1 2">
    <name type="scientific">Lacipirellula limnantheis</name>
    <dbReference type="NCBI Taxonomy" id="2528024"/>
    <lineage>
        <taxon>Bacteria</taxon>
        <taxon>Pseudomonadati</taxon>
        <taxon>Planctomycetota</taxon>
        <taxon>Planctomycetia</taxon>
        <taxon>Pirellulales</taxon>
        <taxon>Lacipirellulaceae</taxon>
        <taxon>Lacipirellula</taxon>
    </lineage>
</organism>
<dbReference type="KEGG" id="llh:I41_52680"/>
<keyword evidence="2" id="KW-1185">Reference proteome</keyword>